<gene>
    <name evidence="1" type="ORF">IWX46DRAFT_323555</name>
</gene>
<proteinExistence type="predicted"/>
<evidence type="ECO:0000313" key="2">
    <source>
        <dbReference type="Proteomes" id="UP001365128"/>
    </source>
</evidence>
<reference evidence="1 2" key="1">
    <citation type="submission" date="2024-04" db="EMBL/GenBank/DDBJ databases">
        <title>Phyllosticta paracitricarpa is synonymous to the EU quarantine fungus P. citricarpa based on phylogenomic analyses.</title>
        <authorList>
            <consortium name="Lawrence Berkeley National Laboratory"/>
            <person name="Van Ingen-Buijs V.A."/>
            <person name="Van Westerhoven A.C."/>
            <person name="Haridas S."/>
            <person name="Skiadas P."/>
            <person name="Martin F."/>
            <person name="Groenewald J.Z."/>
            <person name="Crous P.W."/>
            <person name="Seidl M.F."/>
        </authorList>
    </citation>
    <scope>NUCLEOTIDE SEQUENCE [LARGE SCALE GENOMIC DNA]</scope>
    <source>
        <strain evidence="1 2">CBS 122670</strain>
    </source>
</reference>
<evidence type="ECO:0000313" key="1">
    <source>
        <dbReference type="EMBL" id="KAK7533620.1"/>
    </source>
</evidence>
<dbReference type="EMBL" id="JBBPDW010000045">
    <property type="protein sequence ID" value="KAK7533620.1"/>
    <property type="molecule type" value="Genomic_DNA"/>
</dbReference>
<accession>A0ABR1LEG0</accession>
<name>A0ABR1LEG0_9PEZI</name>
<keyword evidence="2" id="KW-1185">Reference proteome</keyword>
<dbReference type="Proteomes" id="UP001365128">
    <property type="component" value="Unassembled WGS sequence"/>
</dbReference>
<sequence>MTFCSLPTVLHFSVPMSCYAVDDGDMLYAYDARKIVMQKKNCFLASESTSLQMSPSRHVTFPVCSNASNQHKGERTLVRELTSIHSSFPWRRPQHHRGNASISSQTLLLLFGQLGHI</sequence>
<comment type="caution">
    <text evidence="1">The sequence shown here is derived from an EMBL/GenBank/DDBJ whole genome shotgun (WGS) entry which is preliminary data.</text>
</comment>
<organism evidence="1 2">
    <name type="scientific">Phyllosticta citricarpa</name>
    <dbReference type="NCBI Taxonomy" id="55181"/>
    <lineage>
        <taxon>Eukaryota</taxon>
        <taxon>Fungi</taxon>
        <taxon>Dikarya</taxon>
        <taxon>Ascomycota</taxon>
        <taxon>Pezizomycotina</taxon>
        <taxon>Dothideomycetes</taxon>
        <taxon>Dothideomycetes incertae sedis</taxon>
        <taxon>Botryosphaeriales</taxon>
        <taxon>Phyllostictaceae</taxon>
        <taxon>Phyllosticta</taxon>
    </lineage>
</organism>
<protein>
    <submittedName>
        <fullName evidence="1">Uncharacterized protein</fullName>
    </submittedName>
</protein>